<proteinExistence type="predicted"/>
<organism evidence="1 2">
    <name type="scientific">Pseudonocardia alaniniphila</name>
    <dbReference type="NCBI Taxonomy" id="75291"/>
    <lineage>
        <taxon>Bacteria</taxon>
        <taxon>Bacillati</taxon>
        <taxon>Actinomycetota</taxon>
        <taxon>Actinomycetes</taxon>
        <taxon>Pseudonocardiales</taxon>
        <taxon>Pseudonocardiaceae</taxon>
        <taxon>Pseudonocardia</taxon>
    </lineage>
</organism>
<dbReference type="RefSeq" id="WP_241034907.1">
    <property type="nucleotide sequence ID" value="NZ_BAAAJF010000009.1"/>
</dbReference>
<keyword evidence="2" id="KW-1185">Reference proteome</keyword>
<sequence>MGGSLAALLIAALGVIGTLSSALLTQHVNARARMAELEHDHRTRRAEEDRGRRQALLDKRHACYVALNMADWQFHSTLLLHIDALRTGVDTERTNDSMEAARDAMREQWGEAQLVLPDALLPLAEKVNHILWKVYEMVRRIERGHAEVDESLERATTMLQKAKGQVFDLRKSMREDLGIGDPDREP</sequence>
<evidence type="ECO:0000313" key="2">
    <source>
        <dbReference type="Proteomes" id="UP001299970"/>
    </source>
</evidence>
<reference evidence="1 2" key="1">
    <citation type="submission" date="2022-03" db="EMBL/GenBank/DDBJ databases">
        <title>Pseudonocardia alaer sp. nov., a novel actinomycete isolated from reed forest soil.</title>
        <authorList>
            <person name="Wang L."/>
        </authorList>
    </citation>
    <scope>NUCLEOTIDE SEQUENCE [LARGE SCALE GENOMIC DNA]</scope>
    <source>
        <strain evidence="1 2">Y-16303</strain>
    </source>
</reference>
<name>A0ABS9T9A7_9PSEU</name>
<accession>A0ABS9T9A7</accession>
<dbReference type="Proteomes" id="UP001299970">
    <property type="component" value="Unassembled WGS sequence"/>
</dbReference>
<gene>
    <name evidence="1" type="ORF">MMF94_04240</name>
</gene>
<dbReference type="EMBL" id="JAKXMK010000003">
    <property type="protein sequence ID" value="MCH6164886.1"/>
    <property type="molecule type" value="Genomic_DNA"/>
</dbReference>
<comment type="caution">
    <text evidence="1">The sequence shown here is derived from an EMBL/GenBank/DDBJ whole genome shotgun (WGS) entry which is preliminary data.</text>
</comment>
<protein>
    <submittedName>
        <fullName evidence="1">Uncharacterized protein</fullName>
    </submittedName>
</protein>
<evidence type="ECO:0000313" key="1">
    <source>
        <dbReference type="EMBL" id="MCH6164886.1"/>
    </source>
</evidence>